<protein>
    <submittedName>
        <fullName evidence="1">Uncharacterized protein</fullName>
    </submittedName>
</protein>
<gene>
    <name evidence="1" type="ORF">CA85_17500</name>
</gene>
<proteinExistence type="predicted"/>
<keyword evidence="2" id="KW-1185">Reference proteome</keyword>
<dbReference type="AlphaFoldDB" id="A0A5C5YHU1"/>
<accession>A0A5C5YHU1</accession>
<comment type="caution">
    <text evidence="1">The sequence shown here is derived from an EMBL/GenBank/DDBJ whole genome shotgun (WGS) entry which is preliminary data.</text>
</comment>
<evidence type="ECO:0000313" key="2">
    <source>
        <dbReference type="Proteomes" id="UP000318053"/>
    </source>
</evidence>
<organism evidence="1 2">
    <name type="scientific">Allorhodopirellula solitaria</name>
    <dbReference type="NCBI Taxonomy" id="2527987"/>
    <lineage>
        <taxon>Bacteria</taxon>
        <taxon>Pseudomonadati</taxon>
        <taxon>Planctomycetota</taxon>
        <taxon>Planctomycetia</taxon>
        <taxon>Pirellulales</taxon>
        <taxon>Pirellulaceae</taxon>
        <taxon>Allorhodopirellula</taxon>
    </lineage>
</organism>
<evidence type="ECO:0000313" key="1">
    <source>
        <dbReference type="EMBL" id="TWT73282.1"/>
    </source>
</evidence>
<dbReference type="EMBL" id="SJPK01000003">
    <property type="protein sequence ID" value="TWT73282.1"/>
    <property type="molecule type" value="Genomic_DNA"/>
</dbReference>
<dbReference type="Proteomes" id="UP000318053">
    <property type="component" value="Unassembled WGS sequence"/>
</dbReference>
<sequence length="122" mass="13581">MSNDEQERAEWDDAWSKMQHRNLESWNAAAIGQILTADWNQNEIVTITVTDNPAKFAPKVLRKSISCPSCGLDVGTGEGLPVSIYPTSRIAERELTIGFGAWMHNSCFAECTQSNEPTPIPW</sequence>
<reference evidence="1 2" key="1">
    <citation type="submission" date="2019-02" db="EMBL/GenBank/DDBJ databases">
        <title>Deep-cultivation of Planctomycetes and their phenomic and genomic characterization uncovers novel biology.</title>
        <authorList>
            <person name="Wiegand S."/>
            <person name="Jogler M."/>
            <person name="Boedeker C."/>
            <person name="Pinto D."/>
            <person name="Vollmers J."/>
            <person name="Rivas-Marin E."/>
            <person name="Kohn T."/>
            <person name="Peeters S.H."/>
            <person name="Heuer A."/>
            <person name="Rast P."/>
            <person name="Oberbeckmann S."/>
            <person name="Bunk B."/>
            <person name="Jeske O."/>
            <person name="Meyerdierks A."/>
            <person name="Storesund J.E."/>
            <person name="Kallscheuer N."/>
            <person name="Luecker S."/>
            <person name="Lage O.M."/>
            <person name="Pohl T."/>
            <person name="Merkel B.J."/>
            <person name="Hornburger P."/>
            <person name="Mueller R.-W."/>
            <person name="Bruemmer F."/>
            <person name="Labrenz M."/>
            <person name="Spormann A.M."/>
            <person name="Op Den Camp H."/>
            <person name="Overmann J."/>
            <person name="Amann R."/>
            <person name="Jetten M.S.M."/>
            <person name="Mascher T."/>
            <person name="Medema M.H."/>
            <person name="Devos D.P."/>
            <person name="Kaster A.-K."/>
            <person name="Ovreas L."/>
            <person name="Rohde M."/>
            <person name="Galperin M.Y."/>
            <person name="Jogler C."/>
        </authorList>
    </citation>
    <scope>NUCLEOTIDE SEQUENCE [LARGE SCALE GENOMIC DNA]</scope>
    <source>
        <strain evidence="1 2">CA85</strain>
    </source>
</reference>
<name>A0A5C5YHU1_9BACT</name>